<keyword evidence="2" id="KW-1185">Reference proteome</keyword>
<name>A0ACB8C915_DERSI</name>
<protein>
    <submittedName>
        <fullName evidence="1">Uncharacterized protein</fullName>
    </submittedName>
</protein>
<organism evidence="1 2">
    <name type="scientific">Dermacentor silvarum</name>
    <name type="common">Tick</name>
    <dbReference type="NCBI Taxonomy" id="543639"/>
    <lineage>
        <taxon>Eukaryota</taxon>
        <taxon>Metazoa</taxon>
        <taxon>Ecdysozoa</taxon>
        <taxon>Arthropoda</taxon>
        <taxon>Chelicerata</taxon>
        <taxon>Arachnida</taxon>
        <taxon>Acari</taxon>
        <taxon>Parasitiformes</taxon>
        <taxon>Ixodida</taxon>
        <taxon>Ixodoidea</taxon>
        <taxon>Ixodidae</taxon>
        <taxon>Rhipicephalinae</taxon>
        <taxon>Dermacentor</taxon>
    </lineage>
</organism>
<evidence type="ECO:0000313" key="1">
    <source>
        <dbReference type="EMBL" id="KAH7937371.1"/>
    </source>
</evidence>
<accession>A0ACB8C915</accession>
<evidence type="ECO:0000313" key="2">
    <source>
        <dbReference type="Proteomes" id="UP000821865"/>
    </source>
</evidence>
<proteinExistence type="predicted"/>
<gene>
    <name evidence="1" type="ORF">HPB49_011122</name>
</gene>
<dbReference type="Proteomes" id="UP000821865">
    <property type="component" value="Chromosome 8"/>
</dbReference>
<sequence length="345" mass="39129">MHSLEVLAIAQYTIYSDSQAAIRHIQNRTLPHSLQKEVERAPSEDGGRLSLRRTIKEAYLQLRLDKRLYPLPHPSLTVPEARLLRHDDDDGSPNDEEHIEKTTQAEDPADPIQCAAIMNAVTETFVCDTNAADDHHLLEGGSHYLAIAPREGQIPISLLYDEHAVELSFPQIYLDQLTELLERLRVNGDISQCRSVQDMPSLDRIELWNNDPVACAIHVNPLFDVIRRDIAVDYFKRAEFEQRGSPHVHVLLWFDNAPDEELNMTMPKTIDMIDFVVSLDTSFLRSRPPFHINVKQPSNLHFGFLQGIPLDSGCEHLSITTDFNPGGHAERQPPPPLVDIEGQRL</sequence>
<comment type="caution">
    <text evidence="1">The sequence shown here is derived from an EMBL/GenBank/DDBJ whole genome shotgun (WGS) entry which is preliminary data.</text>
</comment>
<reference evidence="1" key="1">
    <citation type="submission" date="2020-05" db="EMBL/GenBank/DDBJ databases">
        <title>Large-scale comparative analyses of tick genomes elucidate their genetic diversity and vector capacities.</title>
        <authorList>
            <person name="Jia N."/>
            <person name="Wang J."/>
            <person name="Shi W."/>
            <person name="Du L."/>
            <person name="Sun Y."/>
            <person name="Zhan W."/>
            <person name="Jiang J."/>
            <person name="Wang Q."/>
            <person name="Zhang B."/>
            <person name="Ji P."/>
            <person name="Sakyi L.B."/>
            <person name="Cui X."/>
            <person name="Yuan T."/>
            <person name="Jiang B."/>
            <person name="Yang W."/>
            <person name="Lam T.T.-Y."/>
            <person name="Chang Q."/>
            <person name="Ding S."/>
            <person name="Wang X."/>
            <person name="Zhu J."/>
            <person name="Ruan X."/>
            <person name="Zhao L."/>
            <person name="Wei J."/>
            <person name="Que T."/>
            <person name="Du C."/>
            <person name="Cheng J."/>
            <person name="Dai P."/>
            <person name="Han X."/>
            <person name="Huang E."/>
            <person name="Gao Y."/>
            <person name="Liu J."/>
            <person name="Shao H."/>
            <person name="Ye R."/>
            <person name="Li L."/>
            <person name="Wei W."/>
            <person name="Wang X."/>
            <person name="Wang C."/>
            <person name="Yang T."/>
            <person name="Huo Q."/>
            <person name="Li W."/>
            <person name="Guo W."/>
            <person name="Chen H."/>
            <person name="Zhou L."/>
            <person name="Ni X."/>
            <person name="Tian J."/>
            <person name="Zhou Y."/>
            <person name="Sheng Y."/>
            <person name="Liu T."/>
            <person name="Pan Y."/>
            <person name="Xia L."/>
            <person name="Li J."/>
            <person name="Zhao F."/>
            <person name="Cao W."/>
        </authorList>
    </citation>
    <scope>NUCLEOTIDE SEQUENCE</scope>
    <source>
        <strain evidence="1">Dsil-2018</strain>
    </source>
</reference>
<dbReference type="EMBL" id="CM023477">
    <property type="protein sequence ID" value="KAH7937371.1"/>
    <property type="molecule type" value="Genomic_DNA"/>
</dbReference>